<dbReference type="GO" id="GO:0000124">
    <property type="term" value="C:SAGA complex"/>
    <property type="evidence" value="ECO:0007669"/>
    <property type="project" value="TreeGrafter"/>
</dbReference>
<dbReference type="GeneID" id="70291178"/>
<reference evidence="8" key="1">
    <citation type="journal article" date="2021" name="IMA Fungus">
        <title>Genomic characterization of three marine fungi, including Emericellopsis atlantica sp. nov. with signatures of a generalist lifestyle and marine biomass degradation.</title>
        <authorList>
            <person name="Hagestad O.C."/>
            <person name="Hou L."/>
            <person name="Andersen J.H."/>
            <person name="Hansen E.H."/>
            <person name="Altermark B."/>
            <person name="Li C."/>
            <person name="Kuhnert E."/>
            <person name="Cox R.J."/>
            <person name="Crous P.W."/>
            <person name="Spatafora J.W."/>
            <person name="Lail K."/>
            <person name="Amirebrahimi M."/>
            <person name="Lipzen A."/>
            <person name="Pangilinan J."/>
            <person name="Andreopoulos W."/>
            <person name="Hayes R.D."/>
            <person name="Ng V."/>
            <person name="Grigoriev I.V."/>
            <person name="Jackson S.A."/>
            <person name="Sutton T.D.S."/>
            <person name="Dobson A.D.W."/>
            <person name="Rama T."/>
        </authorList>
    </citation>
    <scope>NUCLEOTIDE SEQUENCE</scope>
    <source>
        <strain evidence="8">TS7</strain>
    </source>
</reference>
<keyword evidence="3 6" id="KW-0804">Transcription</keyword>
<comment type="similarity">
    <text evidence="5 6">Belongs to the TAF10 family.</text>
</comment>
<dbReference type="Pfam" id="PF03540">
    <property type="entry name" value="TAF10"/>
    <property type="match status" value="1"/>
</dbReference>
<name>A0A9P8CR15_9HYPO</name>
<dbReference type="GO" id="GO:0005669">
    <property type="term" value="C:transcription factor TFIID complex"/>
    <property type="evidence" value="ECO:0007669"/>
    <property type="project" value="TreeGrafter"/>
</dbReference>
<comment type="subcellular location">
    <subcellularLocation>
        <location evidence="1 6">Nucleus</location>
    </subcellularLocation>
</comment>
<accession>A0A9P8CR15</accession>
<dbReference type="EMBL" id="MU251248">
    <property type="protein sequence ID" value="KAG9256228.1"/>
    <property type="molecule type" value="Genomic_DNA"/>
</dbReference>
<evidence type="ECO:0000256" key="4">
    <source>
        <dbReference type="ARBA" id="ARBA00023242"/>
    </source>
</evidence>
<evidence type="ECO:0000256" key="6">
    <source>
        <dbReference type="PIRNR" id="PIRNR017246"/>
    </source>
</evidence>
<dbReference type="RefSeq" id="XP_046120152.1">
    <property type="nucleotide sequence ID" value="XM_046260275.1"/>
</dbReference>
<protein>
    <recommendedName>
        <fullName evidence="6">Transcription initiation factor TFIID subunit 10</fullName>
    </recommendedName>
</protein>
<comment type="caution">
    <text evidence="8">The sequence shown here is derived from an EMBL/GenBank/DDBJ whole genome shotgun (WGS) entry which is preliminary data.</text>
</comment>
<sequence>MASEAPPPIEQQSVPAPEVTDTQMKTEEPAAEEDPVAPAPDRVPTRKDVSLRELLHRIDDYAPIIPDAVTHYYMTKAGLPPPPQTDPKLARLLALATQKFIADVAADAYQYSRIRASNTNQNNPMGNLGAAAGFPVPGQQAGGGQPGVAPAAGKDGKGATGSGGAPLGIQRPGYGGGGQGGSQNRTVLTMEDLGMAVGEYGVNVKRSEFYR</sequence>
<feature type="region of interest" description="Disordered" evidence="7">
    <location>
        <begin position="138"/>
        <end position="182"/>
    </location>
</feature>
<dbReference type="AlphaFoldDB" id="A0A9P8CR15"/>
<dbReference type="GO" id="GO:0006367">
    <property type="term" value="P:transcription initiation at RNA polymerase II promoter"/>
    <property type="evidence" value="ECO:0007669"/>
    <property type="project" value="TreeGrafter"/>
</dbReference>
<organism evidence="8 9">
    <name type="scientific">Emericellopsis atlantica</name>
    <dbReference type="NCBI Taxonomy" id="2614577"/>
    <lineage>
        <taxon>Eukaryota</taxon>
        <taxon>Fungi</taxon>
        <taxon>Dikarya</taxon>
        <taxon>Ascomycota</taxon>
        <taxon>Pezizomycotina</taxon>
        <taxon>Sordariomycetes</taxon>
        <taxon>Hypocreomycetidae</taxon>
        <taxon>Hypocreales</taxon>
        <taxon>Bionectriaceae</taxon>
        <taxon>Emericellopsis</taxon>
    </lineage>
</organism>
<evidence type="ECO:0000256" key="3">
    <source>
        <dbReference type="ARBA" id="ARBA00023163"/>
    </source>
</evidence>
<keyword evidence="2 6" id="KW-0805">Transcription regulation</keyword>
<evidence type="ECO:0000313" key="8">
    <source>
        <dbReference type="EMBL" id="KAG9256228.1"/>
    </source>
</evidence>
<dbReference type="InterPro" id="IPR003923">
    <property type="entry name" value="TAF10"/>
</dbReference>
<evidence type="ECO:0000256" key="1">
    <source>
        <dbReference type="ARBA" id="ARBA00004123"/>
    </source>
</evidence>
<keyword evidence="4 6" id="KW-0539">Nucleus</keyword>
<dbReference type="GO" id="GO:0016251">
    <property type="term" value="F:RNA polymerase II general transcription initiation factor activity"/>
    <property type="evidence" value="ECO:0007669"/>
    <property type="project" value="TreeGrafter"/>
</dbReference>
<comment type="function">
    <text evidence="6">Functions as a component of both the DNA-binding general transcription initiation factor complex TFIID and the transcription coactivator SAGA complex. Binding of TFIID to a promoter (with or without TATA element) is the initial step in pre-initiation complex (PIC) formation. TFIID plays a key role in the regulation of gene expression by RNA polymerase II through different activities such as transcription activator interaction, core promoter recognition and selectivity, TFIIA and TFIIB interaction, chromatin modification (histone acetylation by TAF1), facilitation of DNA opening and initiation of transcription. SAGA acts as a general cofactor required for essentially all RNA polymerase II transcription. At the promoters, SAGA is required for transcription pre-initiation complex (PIC) recruitment. It influences RNA polymerase II transcriptional activity through different activities such as TBP interaction (via core/TAF module) and promoter selectivity, interaction with transcription activators (via Tra1/SPT module), and chromatin modification through histone acetylation (via HAT module) and deubiquitination (via DUB module). SAGA preferentially acetylates histones H3 (to form H3K9ac, H3K14ac, H3K18ac and H3K23ac) and H2B and deubiquitinates histone H2B. SAGA interacts with DNA via upstream activating sequences (UASs).</text>
</comment>
<dbReference type="Proteomes" id="UP000887229">
    <property type="component" value="Unassembled WGS sequence"/>
</dbReference>
<evidence type="ECO:0000256" key="5">
    <source>
        <dbReference type="ARBA" id="ARBA00025730"/>
    </source>
</evidence>
<dbReference type="CDD" id="cd07982">
    <property type="entry name" value="HFD_TAF10"/>
    <property type="match status" value="1"/>
</dbReference>
<dbReference type="PANTHER" id="PTHR21242">
    <property type="entry name" value="TRANSCRIPTION INITIATION FACTOR TFIID SUBUNIT 10"/>
    <property type="match status" value="1"/>
</dbReference>
<evidence type="ECO:0000256" key="2">
    <source>
        <dbReference type="ARBA" id="ARBA00023015"/>
    </source>
</evidence>
<evidence type="ECO:0000313" key="9">
    <source>
        <dbReference type="Proteomes" id="UP000887229"/>
    </source>
</evidence>
<gene>
    <name evidence="8" type="ORF">F5Z01DRAFT_499487</name>
</gene>
<feature type="region of interest" description="Disordered" evidence="7">
    <location>
        <begin position="1"/>
        <end position="48"/>
    </location>
</feature>
<dbReference type="OrthoDB" id="154356at2759"/>
<proteinExistence type="inferred from homology"/>
<dbReference type="PIRSF" id="PIRSF017246">
    <property type="entry name" value="TFIID_TAF10"/>
    <property type="match status" value="1"/>
</dbReference>
<evidence type="ECO:0000256" key="7">
    <source>
        <dbReference type="SAM" id="MobiDB-lite"/>
    </source>
</evidence>
<dbReference type="GO" id="GO:1990841">
    <property type="term" value="F:promoter-specific chromatin binding"/>
    <property type="evidence" value="ECO:0007669"/>
    <property type="project" value="TreeGrafter"/>
</dbReference>
<keyword evidence="9" id="KW-1185">Reference proteome</keyword>
<dbReference type="PANTHER" id="PTHR21242:SF0">
    <property type="entry name" value="TRANSCRIPTION INITIATION FACTOR TFIID SUBUNIT 10"/>
    <property type="match status" value="1"/>
</dbReference>